<feature type="compositionally biased region" description="Polar residues" evidence="1">
    <location>
        <begin position="213"/>
        <end position="230"/>
    </location>
</feature>
<feature type="compositionally biased region" description="Low complexity" evidence="1">
    <location>
        <begin position="398"/>
        <end position="418"/>
    </location>
</feature>
<proteinExistence type="predicted"/>
<evidence type="ECO:0000313" key="2">
    <source>
        <dbReference type="EMBL" id="KAF9483218.1"/>
    </source>
</evidence>
<dbReference type="Proteomes" id="UP000807469">
    <property type="component" value="Unassembled WGS sequence"/>
</dbReference>
<evidence type="ECO:0000313" key="3">
    <source>
        <dbReference type="Proteomes" id="UP000807469"/>
    </source>
</evidence>
<keyword evidence="3" id="KW-1185">Reference proteome</keyword>
<feature type="compositionally biased region" description="Polar residues" evidence="1">
    <location>
        <begin position="382"/>
        <end position="397"/>
    </location>
</feature>
<dbReference type="OrthoDB" id="6365676at2759"/>
<gene>
    <name evidence="2" type="ORF">BDN70DRAFT_990547</name>
</gene>
<comment type="caution">
    <text evidence="2">The sequence shown here is derived from an EMBL/GenBank/DDBJ whole genome shotgun (WGS) entry which is preliminary data.</text>
</comment>
<reference evidence="2" key="1">
    <citation type="submission" date="2020-11" db="EMBL/GenBank/DDBJ databases">
        <authorList>
            <consortium name="DOE Joint Genome Institute"/>
            <person name="Ahrendt S."/>
            <person name="Riley R."/>
            <person name="Andreopoulos W."/>
            <person name="Labutti K."/>
            <person name="Pangilinan J."/>
            <person name="Ruiz-Duenas F.J."/>
            <person name="Barrasa J.M."/>
            <person name="Sanchez-Garcia M."/>
            <person name="Camarero S."/>
            <person name="Miyauchi S."/>
            <person name="Serrano A."/>
            <person name="Linde D."/>
            <person name="Babiker R."/>
            <person name="Drula E."/>
            <person name="Ayuso-Fernandez I."/>
            <person name="Pacheco R."/>
            <person name="Padilla G."/>
            <person name="Ferreira P."/>
            <person name="Barriuso J."/>
            <person name="Kellner H."/>
            <person name="Castanera R."/>
            <person name="Alfaro M."/>
            <person name="Ramirez L."/>
            <person name="Pisabarro A.G."/>
            <person name="Kuo A."/>
            <person name="Tritt A."/>
            <person name="Lipzen A."/>
            <person name="He G."/>
            <person name="Yan M."/>
            <person name="Ng V."/>
            <person name="Cullen D."/>
            <person name="Martin F."/>
            <person name="Rosso M.-N."/>
            <person name="Henrissat B."/>
            <person name="Hibbett D."/>
            <person name="Martinez A.T."/>
            <person name="Grigoriev I.V."/>
        </authorList>
    </citation>
    <scope>NUCLEOTIDE SEQUENCE</scope>
    <source>
        <strain evidence="2">CIRM-BRFM 674</strain>
    </source>
</reference>
<feature type="region of interest" description="Disordered" evidence="1">
    <location>
        <begin position="90"/>
        <end position="134"/>
    </location>
</feature>
<feature type="region of interest" description="Disordered" evidence="1">
    <location>
        <begin position="21"/>
        <end position="73"/>
    </location>
</feature>
<feature type="compositionally biased region" description="Gly residues" evidence="1">
    <location>
        <begin position="110"/>
        <end position="121"/>
    </location>
</feature>
<feature type="region of interest" description="Disordered" evidence="1">
    <location>
        <begin position="200"/>
        <end position="230"/>
    </location>
</feature>
<protein>
    <submittedName>
        <fullName evidence="2">Uncharacterized protein</fullName>
    </submittedName>
</protein>
<feature type="compositionally biased region" description="Polar residues" evidence="1">
    <location>
        <begin position="287"/>
        <end position="308"/>
    </location>
</feature>
<feature type="compositionally biased region" description="Polar residues" evidence="1">
    <location>
        <begin position="331"/>
        <end position="355"/>
    </location>
</feature>
<organism evidence="2 3">
    <name type="scientific">Pholiota conissans</name>
    <dbReference type="NCBI Taxonomy" id="109636"/>
    <lineage>
        <taxon>Eukaryota</taxon>
        <taxon>Fungi</taxon>
        <taxon>Dikarya</taxon>
        <taxon>Basidiomycota</taxon>
        <taxon>Agaricomycotina</taxon>
        <taxon>Agaricomycetes</taxon>
        <taxon>Agaricomycetidae</taxon>
        <taxon>Agaricales</taxon>
        <taxon>Agaricineae</taxon>
        <taxon>Strophariaceae</taxon>
        <taxon>Pholiota</taxon>
    </lineage>
</organism>
<sequence>MSLDDPNVIAGIAVDGQPFFSDPAAAHNQDAMSMDTPMPLKRPHSGLLQFPSALDSGEGGSAGASSMTSAAREADSRELREVWKQYMRTPLSGPTLDFGAPNMSPSRGGAQLGGNGSGGSGRRPRVASLPSSKTPVVERDHLYNHMAGGPGQMNGQEGAGGKAGTMSSLRTTLHGNEEDLRSYEAAVLARNPPTHLNLQVRRPAKGRGGGTGTSARPASAHETSGATIAHSASTSSLLNAFGNGGQQMGSAPPGRVSFVDIGKKEDSASPVPLSSRASSVSVDADGNNLSSDAESSRPSFKRLPSQTLGPANAKRAFLGYGDDEERVSGWGVTTDTNNAVSSDAGGNTGSIQKSNPGAGLGISQTDRIVASLAERRKRRMSAPSTNYIAPESNQTRRSQNQDQKQSQQGQGQTQGQSHQQKKEEIIPSVGYAPSGAQ</sequence>
<accession>A0A9P6D533</accession>
<feature type="region of interest" description="Disordered" evidence="1">
    <location>
        <begin position="239"/>
        <end position="258"/>
    </location>
</feature>
<dbReference type="AlphaFoldDB" id="A0A9P6D533"/>
<name>A0A9P6D533_9AGAR</name>
<feature type="region of interest" description="Disordered" evidence="1">
    <location>
        <begin position="331"/>
        <end position="437"/>
    </location>
</feature>
<dbReference type="EMBL" id="MU155156">
    <property type="protein sequence ID" value="KAF9483218.1"/>
    <property type="molecule type" value="Genomic_DNA"/>
</dbReference>
<feature type="compositionally biased region" description="Low complexity" evidence="1">
    <location>
        <begin position="268"/>
        <end position="285"/>
    </location>
</feature>
<evidence type="ECO:0000256" key="1">
    <source>
        <dbReference type="SAM" id="MobiDB-lite"/>
    </source>
</evidence>
<feature type="region of interest" description="Disordered" evidence="1">
    <location>
        <begin position="265"/>
        <end position="308"/>
    </location>
</feature>